<evidence type="ECO:0000313" key="2">
    <source>
        <dbReference type="EMBL" id="RNM31316.1"/>
    </source>
</evidence>
<keyword evidence="3" id="KW-1185">Reference proteome</keyword>
<comment type="caution">
    <text evidence="2">The sequence shown here is derived from an EMBL/GenBank/DDBJ whole genome shotgun (WGS) entry which is preliminary data.</text>
</comment>
<dbReference type="EMBL" id="RJQC01000001">
    <property type="protein sequence ID" value="RNM31316.1"/>
    <property type="molecule type" value="Genomic_DNA"/>
</dbReference>
<evidence type="ECO:0000256" key="1">
    <source>
        <dbReference type="SAM" id="MobiDB-lite"/>
    </source>
</evidence>
<dbReference type="OrthoDB" id="1642308at2"/>
<dbReference type="AlphaFoldDB" id="A0A3N0I403"/>
<name>A0A3N0I403_9FIRM</name>
<gene>
    <name evidence="2" type="ORF">EDX97_01800</name>
</gene>
<dbReference type="Proteomes" id="UP000276568">
    <property type="component" value="Unassembled WGS sequence"/>
</dbReference>
<feature type="compositionally biased region" description="Basic and acidic residues" evidence="1">
    <location>
        <begin position="183"/>
        <end position="196"/>
    </location>
</feature>
<evidence type="ECO:0008006" key="4">
    <source>
        <dbReference type="Google" id="ProtNLM"/>
    </source>
</evidence>
<proteinExistence type="predicted"/>
<reference evidence="2 3" key="1">
    <citation type="submission" date="2018-11" db="EMBL/GenBank/DDBJ databases">
        <title>Clostridium sp. nov., a member of the family Erysipelotrichaceae isolated from pig faeces.</title>
        <authorList>
            <person name="Chang Y.-H."/>
        </authorList>
    </citation>
    <scope>NUCLEOTIDE SEQUENCE [LARGE SCALE GENOMIC DNA]</scope>
    <source>
        <strain evidence="2 3">YH-panp20</strain>
    </source>
</reference>
<sequence length="517" mass="59694">MTAKKKTLEEMLQSTESMTDRELQQLITKAIKEKGTREPYKKQLSIINNINIEEHLKQMDMGHSCPKCGSTLIVSDGRRENGVQRLRCQDCGHRFTYFTGTILEKTKYSWDAWIEVIHLMFHNASVQMIKENLEADYLLFGITKQTILNWQNKTIEACRALGKPTLSGVVECDETVFHEAQKGSRELKDPIHPKETRKPRKRKTASKLGSLGPEWNNVMCAVDHSGHVVAKYVGVGAAKATDFNAYIAPHLSGVSYLCSDANGLYDKWCKRNNILHYVRPSNYVDVLAECKGDEPTIEKYYNEQRLDYILINGSFTMGYKQFSKIKKENSLSLARVNQFHDMIKADIRTGKRNVSSKNLDGWIAWECMRANWRADHGTLPSTREDAEQIFMKILETKKNIYVKDLQSREYDFSHTSAQYVANLERKTEQARRKKKSYKYYLTSEAFNENFNTREFLQNLPCSQLKELARKCGMHKFYGAKKGQTWHLMKEIEKQPDLQDAIASLVADWNVTQDEDSQ</sequence>
<organism evidence="2 3">
    <name type="scientific">Absicoccus porci</name>
    <dbReference type="NCBI Taxonomy" id="2486576"/>
    <lineage>
        <taxon>Bacteria</taxon>
        <taxon>Bacillati</taxon>
        <taxon>Bacillota</taxon>
        <taxon>Erysipelotrichia</taxon>
        <taxon>Erysipelotrichales</taxon>
        <taxon>Erysipelotrichaceae</taxon>
        <taxon>Absicoccus</taxon>
    </lineage>
</organism>
<accession>A0A3N0I403</accession>
<dbReference type="Gene3D" id="2.20.28.30">
    <property type="entry name" value="RNA polymerase ii, chain L"/>
    <property type="match status" value="1"/>
</dbReference>
<feature type="region of interest" description="Disordered" evidence="1">
    <location>
        <begin position="183"/>
        <end position="207"/>
    </location>
</feature>
<dbReference type="RefSeq" id="WP_128519477.1">
    <property type="nucleotide sequence ID" value="NZ_RJQC01000001.1"/>
</dbReference>
<evidence type="ECO:0000313" key="3">
    <source>
        <dbReference type="Proteomes" id="UP000276568"/>
    </source>
</evidence>
<protein>
    <recommendedName>
        <fullName evidence="4">IS1 family transposase</fullName>
    </recommendedName>
</protein>